<evidence type="ECO:0000313" key="2">
    <source>
        <dbReference type="EMBL" id="OQU76416.1"/>
    </source>
</evidence>
<accession>A0A1W0VT13</accession>
<dbReference type="AlphaFoldDB" id="A0A1W0VT13"/>
<dbReference type="InParanoid" id="A0A1W0VT13"/>
<proteinExistence type="predicted"/>
<name>A0A1W0VT13_SORBI</name>
<evidence type="ECO:0000256" key="1">
    <source>
        <dbReference type="SAM" id="Phobius"/>
    </source>
</evidence>
<gene>
    <name evidence="2" type="ORF">SORBI_3010G143666</name>
</gene>
<reference evidence="2 3" key="1">
    <citation type="journal article" date="2009" name="Nature">
        <title>The Sorghum bicolor genome and the diversification of grasses.</title>
        <authorList>
            <person name="Paterson A.H."/>
            <person name="Bowers J.E."/>
            <person name="Bruggmann R."/>
            <person name="Dubchak I."/>
            <person name="Grimwood J."/>
            <person name="Gundlach H."/>
            <person name="Haberer G."/>
            <person name="Hellsten U."/>
            <person name="Mitros T."/>
            <person name="Poliakov A."/>
            <person name="Schmutz J."/>
            <person name="Spannagl M."/>
            <person name="Tang H."/>
            <person name="Wang X."/>
            <person name="Wicker T."/>
            <person name="Bharti A.K."/>
            <person name="Chapman J."/>
            <person name="Feltus F.A."/>
            <person name="Gowik U."/>
            <person name="Grigoriev I.V."/>
            <person name="Lyons E."/>
            <person name="Maher C.A."/>
            <person name="Martis M."/>
            <person name="Narechania A."/>
            <person name="Otillar R.P."/>
            <person name="Penning B.W."/>
            <person name="Salamov A.A."/>
            <person name="Wang Y."/>
            <person name="Zhang L."/>
            <person name="Carpita N.C."/>
            <person name="Freeling M."/>
            <person name="Gingle A.R."/>
            <person name="Hash C.T."/>
            <person name="Keller B."/>
            <person name="Klein P."/>
            <person name="Kresovich S."/>
            <person name="McCann M.C."/>
            <person name="Ming R."/>
            <person name="Peterson D.G."/>
            <person name="Mehboob-ur-Rahman"/>
            <person name="Ware D."/>
            <person name="Westhoff P."/>
            <person name="Mayer K.F."/>
            <person name="Messing J."/>
            <person name="Rokhsar D.S."/>
        </authorList>
    </citation>
    <scope>NUCLEOTIDE SEQUENCE [LARGE SCALE GENOMIC DNA]</scope>
    <source>
        <strain evidence="3">cv. BTx623</strain>
    </source>
</reference>
<protein>
    <submittedName>
        <fullName evidence="2">Uncharacterized protein</fullName>
    </submittedName>
</protein>
<keyword evidence="1" id="KW-0472">Membrane</keyword>
<dbReference type="EMBL" id="CM000769">
    <property type="protein sequence ID" value="OQU76416.1"/>
    <property type="molecule type" value="Genomic_DNA"/>
</dbReference>
<keyword evidence="3" id="KW-1185">Reference proteome</keyword>
<reference evidence="3" key="2">
    <citation type="journal article" date="2018" name="Plant J.">
        <title>The Sorghum bicolor reference genome: improved assembly, gene annotations, a transcriptome atlas, and signatures of genome organization.</title>
        <authorList>
            <person name="McCormick R.F."/>
            <person name="Truong S.K."/>
            <person name="Sreedasyam A."/>
            <person name="Jenkins J."/>
            <person name="Shu S."/>
            <person name="Sims D."/>
            <person name="Kennedy M."/>
            <person name="Amirebrahimi M."/>
            <person name="Weers B.D."/>
            <person name="McKinley B."/>
            <person name="Mattison A."/>
            <person name="Morishige D.T."/>
            <person name="Grimwood J."/>
            <person name="Schmutz J."/>
            <person name="Mullet J.E."/>
        </authorList>
    </citation>
    <scope>NUCLEOTIDE SEQUENCE [LARGE SCALE GENOMIC DNA]</scope>
    <source>
        <strain evidence="3">cv. BTx623</strain>
    </source>
</reference>
<sequence length="143" mass="15494">MHPNVNELNSLPMALCRVSSSAIVVLALLVTAERPNRCPTIALTLVATVAMVAECLNCHSTHRIYMAQFTLYGDGCGCIEEDEDMGQWGRDQCSLWGRDQTMADSGVWANRPGGLNNIGLEDSSASKSACCTNSLQPILFYAH</sequence>
<organism evidence="2 3">
    <name type="scientific">Sorghum bicolor</name>
    <name type="common">Sorghum</name>
    <name type="synonym">Sorghum vulgare</name>
    <dbReference type="NCBI Taxonomy" id="4558"/>
    <lineage>
        <taxon>Eukaryota</taxon>
        <taxon>Viridiplantae</taxon>
        <taxon>Streptophyta</taxon>
        <taxon>Embryophyta</taxon>
        <taxon>Tracheophyta</taxon>
        <taxon>Spermatophyta</taxon>
        <taxon>Magnoliopsida</taxon>
        <taxon>Liliopsida</taxon>
        <taxon>Poales</taxon>
        <taxon>Poaceae</taxon>
        <taxon>PACMAD clade</taxon>
        <taxon>Panicoideae</taxon>
        <taxon>Andropogonodae</taxon>
        <taxon>Andropogoneae</taxon>
        <taxon>Sorghinae</taxon>
        <taxon>Sorghum</taxon>
    </lineage>
</organism>
<feature type="transmembrane region" description="Helical" evidence="1">
    <location>
        <begin position="12"/>
        <end position="32"/>
    </location>
</feature>
<evidence type="ECO:0000313" key="3">
    <source>
        <dbReference type="Proteomes" id="UP000000768"/>
    </source>
</evidence>
<keyword evidence="1" id="KW-1133">Transmembrane helix</keyword>
<keyword evidence="1" id="KW-0812">Transmembrane</keyword>
<dbReference type="Gramene" id="OQU76416">
    <property type="protein sequence ID" value="OQU76416"/>
    <property type="gene ID" value="SORBI_3010G143666"/>
</dbReference>
<dbReference type="Proteomes" id="UP000000768">
    <property type="component" value="Chromosome 10"/>
</dbReference>